<evidence type="ECO:0000259" key="1">
    <source>
        <dbReference type="Pfam" id="PF16242"/>
    </source>
</evidence>
<dbReference type="RefSeq" id="WP_038589336.1">
    <property type="nucleotide sequence ID" value="NZ_HG938353.1"/>
</dbReference>
<protein>
    <submittedName>
        <fullName evidence="2">General stress protein</fullName>
    </submittedName>
</protein>
<dbReference type="InterPro" id="IPR012349">
    <property type="entry name" value="Split_barrel_FMN-bd"/>
</dbReference>
<dbReference type="KEGG" id="ngg:RG540_CH30090"/>
<dbReference type="EMBL" id="HG938353">
    <property type="protein sequence ID" value="CDN49174.1"/>
    <property type="molecule type" value="Genomic_DNA"/>
</dbReference>
<proteinExistence type="predicted"/>
<name>A0A068STH5_NEOGA</name>
<dbReference type="OrthoDB" id="1432662at2"/>
<dbReference type="PATRIC" id="fig|1028800.3.peg.3048"/>
<dbReference type="GeneID" id="24256007"/>
<reference evidence="3" key="1">
    <citation type="journal article" date="2014" name="BMC Genomics">
        <title>Genome sequencing of two Neorhizobium galegae strains reveals a noeT gene responsible for the unusual acetylation of the nodulation factors.</title>
        <authorList>
            <person name="Osterman J."/>
            <person name="Marsh J."/>
            <person name="Laine P.K."/>
            <person name="Zeng Z."/>
            <person name="Alatalo E."/>
            <person name="Sullivan J.T."/>
            <person name="Young J.P."/>
            <person name="Thomas-Oates J."/>
            <person name="Paulin L."/>
            <person name="Lindstrom K."/>
        </authorList>
    </citation>
    <scope>NUCLEOTIDE SEQUENCE [LARGE SCALE GENOMIC DNA]</scope>
    <source>
        <strain evidence="3">HAMBI 540</strain>
    </source>
</reference>
<dbReference type="eggNOG" id="COG3871">
    <property type="taxonomic scope" value="Bacteria"/>
</dbReference>
<dbReference type="PANTHER" id="PTHR34818">
    <property type="entry name" value="PROTEIN BLI-3"/>
    <property type="match status" value="1"/>
</dbReference>
<accession>A0A068STH5</accession>
<feature type="domain" description="General stress protein FMN-binding split barrel" evidence="1">
    <location>
        <begin position="12"/>
        <end position="154"/>
    </location>
</feature>
<dbReference type="AlphaFoldDB" id="A0A068STH5"/>
<evidence type="ECO:0000313" key="2">
    <source>
        <dbReference type="EMBL" id="CDN49174.1"/>
    </source>
</evidence>
<dbReference type="SUPFAM" id="SSF50475">
    <property type="entry name" value="FMN-binding split barrel"/>
    <property type="match status" value="1"/>
</dbReference>
<evidence type="ECO:0000313" key="3">
    <source>
        <dbReference type="Proteomes" id="UP000028181"/>
    </source>
</evidence>
<organism evidence="2 3">
    <name type="scientific">Neorhizobium galegae bv. orientalis str. HAMBI 540</name>
    <dbReference type="NCBI Taxonomy" id="1028800"/>
    <lineage>
        <taxon>Bacteria</taxon>
        <taxon>Pseudomonadati</taxon>
        <taxon>Pseudomonadota</taxon>
        <taxon>Alphaproteobacteria</taxon>
        <taxon>Hyphomicrobiales</taxon>
        <taxon>Rhizobiaceae</taxon>
        <taxon>Rhizobium/Agrobacterium group</taxon>
        <taxon>Neorhizobium</taxon>
    </lineage>
</organism>
<dbReference type="PANTHER" id="PTHR34818:SF1">
    <property type="entry name" value="PROTEIN BLI-3"/>
    <property type="match status" value="1"/>
</dbReference>
<dbReference type="InterPro" id="IPR038725">
    <property type="entry name" value="YdaG_split_barrel_FMN-bd"/>
</dbReference>
<keyword evidence="3" id="KW-1185">Reference proteome</keyword>
<dbReference type="InterPro" id="IPR052917">
    <property type="entry name" value="Stress-Dev_Protein"/>
</dbReference>
<dbReference type="HOGENOM" id="CLU_091428_2_1_5"/>
<dbReference type="Gene3D" id="2.30.110.10">
    <property type="entry name" value="Electron Transport, Fmn-binding Protein, Chain A"/>
    <property type="match status" value="1"/>
</dbReference>
<dbReference type="Pfam" id="PF16242">
    <property type="entry name" value="Pyrid_ox_like"/>
    <property type="match status" value="1"/>
</dbReference>
<gene>
    <name evidence="2" type="ORF">RG540_CH30090</name>
</gene>
<dbReference type="Proteomes" id="UP000028181">
    <property type="component" value="Chromosome I"/>
</dbReference>
<sequence length="170" mass="19292">MASLTEAREAPERQLWDEINNIHAGMLGIEGSHMHFQPMAPNADPKSSTIWFFTKSDTDLVRAIRAGSRAHFCVVGKNHDYHACLSGTLEIRNDRAKIDEYWSAVTSAWYEHGKEDPQLTLLAFRVDDAEIWASTDSTLKFGWEIAKANLHDEKMPDVGVKQHLAFPQFH</sequence>